<evidence type="ECO:0000256" key="1">
    <source>
        <dbReference type="SAM" id="Phobius"/>
    </source>
</evidence>
<keyword evidence="1" id="KW-0812">Transmembrane</keyword>
<dbReference type="PATRIC" id="fig|220754.4.peg.950"/>
<keyword evidence="1" id="KW-0472">Membrane</keyword>
<proteinExistence type="predicted"/>
<protein>
    <submittedName>
        <fullName evidence="2">Uncharacterized protein</fullName>
    </submittedName>
</protein>
<sequence>MKKTIIGGFILLGGLLTTLTIILSGAIYASHITEWSGESKLWYAIFGAEQYGDEVIQSLFLGFPFVIGLIFTLLGLVILGIEYYNTFEKKVK</sequence>
<dbReference type="AlphaFoldDB" id="A0A0C2W356"/>
<keyword evidence="1" id="KW-1133">Transmembrane helix</keyword>
<accession>A0A0C2W356</accession>
<dbReference type="RefSeq" id="WP_041055398.1">
    <property type="nucleotide sequence ID" value="NZ_JXRR01000008.1"/>
</dbReference>
<comment type="caution">
    <text evidence="2">The sequence shown here is derived from an EMBL/GenBank/DDBJ whole genome shotgun (WGS) entry which is preliminary data.</text>
</comment>
<dbReference type="OrthoDB" id="2663636at2"/>
<dbReference type="EMBL" id="JXRR01000008">
    <property type="protein sequence ID" value="KIL51051.1"/>
    <property type="molecule type" value="Genomic_DNA"/>
</dbReference>
<dbReference type="Proteomes" id="UP000031972">
    <property type="component" value="Unassembled WGS sequence"/>
</dbReference>
<keyword evidence="3" id="KW-1185">Reference proteome</keyword>
<feature type="transmembrane region" description="Helical" evidence="1">
    <location>
        <begin position="59"/>
        <end position="84"/>
    </location>
</feature>
<reference evidence="2 3" key="1">
    <citation type="submission" date="2015-01" db="EMBL/GenBank/DDBJ databases">
        <title>Jeotgalibacillus campisalis genome sequencing.</title>
        <authorList>
            <person name="Goh K.M."/>
            <person name="Chan K.-G."/>
            <person name="Yaakop A.S."/>
            <person name="Ee R."/>
            <person name="Gan H.M."/>
            <person name="Chan C.S."/>
        </authorList>
    </citation>
    <scope>NUCLEOTIDE SEQUENCE [LARGE SCALE GENOMIC DNA]</scope>
    <source>
        <strain evidence="2 3">SF-57</strain>
    </source>
</reference>
<evidence type="ECO:0000313" key="2">
    <source>
        <dbReference type="EMBL" id="KIL51051.1"/>
    </source>
</evidence>
<gene>
    <name evidence="2" type="ORF">KR50_09320</name>
</gene>
<organism evidence="2 3">
    <name type="scientific">Jeotgalibacillus campisalis</name>
    <dbReference type="NCBI Taxonomy" id="220754"/>
    <lineage>
        <taxon>Bacteria</taxon>
        <taxon>Bacillati</taxon>
        <taxon>Bacillota</taxon>
        <taxon>Bacilli</taxon>
        <taxon>Bacillales</taxon>
        <taxon>Caryophanaceae</taxon>
        <taxon>Jeotgalibacillus</taxon>
    </lineage>
</organism>
<name>A0A0C2W356_9BACL</name>
<evidence type="ECO:0000313" key="3">
    <source>
        <dbReference type="Proteomes" id="UP000031972"/>
    </source>
</evidence>